<feature type="transmembrane region" description="Helical" evidence="1">
    <location>
        <begin position="123"/>
        <end position="140"/>
    </location>
</feature>
<dbReference type="Pfam" id="PF14897">
    <property type="entry name" value="EpsG"/>
    <property type="match status" value="1"/>
</dbReference>
<dbReference type="AlphaFoldDB" id="A0A6N4XLZ2"/>
<reference evidence="2 3" key="1">
    <citation type="submission" date="2020-01" db="EMBL/GenBank/DDBJ databases">
        <authorList>
            <person name="Rodrigo-Torres L."/>
            <person name="Arahal R. D."/>
            <person name="Lucena T."/>
        </authorList>
    </citation>
    <scope>NUCLEOTIDE SEQUENCE [LARGE SCALE GENOMIC DNA]</scope>
    <source>
        <strain evidence="2 3">CECT 9393</strain>
    </source>
</reference>
<name>A0A6N4XLZ2_9FLAO</name>
<dbReference type="EMBL" id="CACVBY010000006">
    <property type="protein sequence ID" value="CAA7386203.1"/>
    <property type="molecule type" value="Genomic_DNA"/>
</dbReference>
<evidence type="ECO:0000313" key="2">
    <source>
        <dbReference type="EMBL" id="CAA7386203.1"/>
    </source>
</evidence>
<keyword evidence="3" id="KW-1185">Reference proteome</keyword>
<feature type="transmembrane region" description="Helical" evidence="1">
    <location>
        <begin position="330"/>
        <end position="349"/>
    </location>
</feature>
<dbReference type="Proteomes" id="UP000445309">
    <property type="component" value="Unassembled WGS sequence"/>
</dbReference>
<accession>A0A6N4XLZ2</accession>
<proteinExistence type="predicted"/>
<gene>
    <name evidence="2" type="ORF">CHRY9393_00494</name>
</gene>
<keyword evidence="1" id="KW-1133">Transmembrane helix</keyword>
<feature type="transmembrane region" description="Helical" evidence="1">
    <location>
        <begin position="30"/>
        <end position="48"/>
    </location>
</feature>
<keyword evidence="1" id="KW-0472">Membrane</keyword>
<dbReference type="RefSeq" id="WP_162071907.1">
    <property type="nucleotide sequence ID" value="NZ_CACVBY010000006.1"/>
</dbReference>
<feature type="transmembrane region" description="Helical" evidence="1">
    <location>
        <begin position="201"/>
        <end position="226"/>
    </location>
</feature>
<feature type="transmembrane region" description="Helical" evidence="1">
    <location>
        <begin position="98"/>
        <end position="117"/>
    </location>
</feature>
<evidence type="ECO:0000313" key="3">
    <source>
        <dbReference type="Proteomes" id="UP000445309"/>
    </source>
</evidence>
<dbReference type="InterPro" id="IPR049458">
    <property type="entry name" value="EpsG-like"/>
</dbReference>
<evidence type="ECO:0008006" key="4">
    <source>
        <dbReference type="Google" id="ProtNLM"/>
    </source>
</evidence>
<sequence length="387" mass="46613">MLAYSALLLLLVFGVFHYDFKENKFFKGIYYLIILVTGLLVTGLRYRVGGDALSYEDYFSYLPDLDHYWHYMTKKNYEGYQPGWLLFVAFCKSINPDYYFYQFLHSVVFNSVFFWFFWKHSQKPFTCILICYFFLLYFYFGFEIQREMFGICCSLIAYNFFLKNKWVPYYILCILAFAFHISAVILFLLPFFKLVKFTNKILVISILISLPLLFGKVYFIDFLKILLITESMQKKGEGYSEMEFSVLGILFFYFVRVVVFIPFLYSYAKNKIEDKYDWLFIGLFWIAILSQVMVGFDRLNNYLYLPFVLYLADFLYNKKYILRSSFYKNVAAVSACFFLFSIIQVKFFVGNVDNKYFYYSVYFPYESVLDKTRTPARERFMVEYWSQ</sequence>
<feature type="transmembrane region" description="Helical" evidence="1">
    <location>
        <begin position="169"/>
        <end position="189"/>
    </location>
</feature>
<protein>
    <recommendedName>
        <fullName evidence="4">EpsG family protein</fullName>
    </recommendedName>
</protein>
<organism evidence="2 3">
    <name type="scientific">Chryseobacterium fistulae</name>
    <dbReference type="NCBI Taxonomy" id="2675058"/>
    <lineage>
        <taxon>Bacteria</taxon>
        <taxon>Pseudomonadati</taxon>
        <taxon>Bacteroidota</taxon>
        <taxon>Flavobacteriia</taxon>
        <taxon>Flavobacteriales</taxon>
        <taxon>Weeksellaceae</taxon>
        <taxon>Chryseobacterium group</taxon>
        <taxon>Chryseobacterium</taxon>
    </lineage>
</organism>
<evidence type="ECO:0000256" key="1">
    <source>
        <dbReference type="SAM" id="Phobius"/>
    </source>
</evidence>
<feature type="transmembrane region" description="Helical" evidence="1">
    <location>
        <begin position="246"/>
        <end position="266"/>
    </location>
</feature>
<feature type="transmembrane region" description="Helical" evidence="1">
    <location>
        <begin position="278"/>
        <end position="296"/>
    </location>
</feature>
<keyword evidence="1" id="KW-0812">Transmembrane</keyword>